<evidence type="ECO:0000313" key="4">
    <source>
        <dbReference type="Proteomes" id="UP000466785"/>
    </source>
</evidence>
<keyword evidence="4" id="KW-1185">Reference proteome</keyword>
<dbReference type="EMBL" id="AP022570">
    <property type="protein sequence ID" value="BBX49461.1"/>
    <property type="molecule type" value="Genomic_DNA"/>
</dbReference>
<feature type="domain" description="DUF2510" evidence="2">
    <location>
        <begin position="7"/>
        <end position="39"/>
    </location>
</feature>
<proteinExistence type="predicted"/>
<evidence type="ECO:0000313" key="3">
    <source>
        <dbReference type="EMBL" id="BBX49461.1"/>
    </source>
</evidence>
<dbReference type="AlphaFoldDB" id="A0A6N4V4G7"/>
<accession>A0A6N4V4G7</accession>
<keyword evidence="1" id="KW-0472">Membrane</keyword>
<name>A0A6N4V4G7_9MYCO</name>
<gene>
    <name evidence="3" type="ORF">MPOR_04870</name>
</gene>
<organism evidence="3 4">
    <name type="scientific">Mycolicibacterium poriferae</name>
    <dbReference type="NCBI Taxonomy" id="39694"/>
    <lineage>
        <taxon>Bacteria</taxon>
        <taxon>Bacillati</taxon>
        <taxon>Actinomycetota</taxon>
        <taxon>Actinomycetes</taxon>
        <taxon>Mycobacteriales</taxon>
        <taxon>Mycobacteriaceae</taxon>
        <taxon>Mycolicibacterium</taxon>
    </lineage>
</organism>
<evidence type="ECO:0000256" key="1">
    <source>
        <dbReference type="SAM" id="Phobius"/>
    </source>
</evidence>
<dbReference type="Proteomes" id="UP000466785">
    <property type="component" value="Chromosome"/>
</dbReference>
<dbReference type="InterPro" id="IPR018929">
    <property type="entry name" value="DUF2510"/>
</dbReference>
<keyword evidence="1" id="KW-0812">Transmembrane</keyword>
<reference evidence="3 4" key="1">
    <citation type="journal article" date="2019" name="Emerg. Microbes Infect.">
        <title>Comprehensive subspecies identification of 175 nontuberculous mycobacteria species based on 7547 genomic profiles.</title>
        <authorList>
            <person name="Matsumoto Y."/>
            <person name="Kinjo T."/>
            <person name="Motooka D."/>
            <person name="Nabeya D."/>
            <person name="Jung N."/>
            <person name="Uechi K."/>
            <person name="Horii T."/>
            <person name="Iida T."/>
            <person name="Fujita J."/>
            <person name="Nakamura S."/>
        </authorList>
    </citation>
    <scope>NUCLEOTIDE SEQUENCE [LARGE SCALE GENOMIC DNA]</scope>
    <source>
        <strain evidence="3 4">JCM 12603</strain>
    </source>
</reference>
<feature type="transmembrane region" description="Helical" evidence="1">
    <location>
        <begin position="54"/>
        <end position="75"/>
    </location>
</feature>
<sequence>MPGDAPPGWYPDPSGSGSPRWWDGQQWTLHFRSTAPRPDSSATARVPLGGTERVVVFVVLMLVTVGIGLAGTHVLRGRDVGDSFQQGYELGRRVVPFVEDGTPPQTACETMVWADQIGRGARYSRAEVRERTAGCLEAVSDLTER</sequence>
<dbReference type="Pfam" id="PF10708">
    <property type="entry name" value="DUF2510"/>
    <property type="match status" value="1"/>
</dbReference>
<evidence type="ECO:0000259" key="2">
    <source>
        <dbReference type="Pfam" id="PF10708"/>
    </source>
</evidence>
<keyword evidence="1" id="KW-1133">Transmembrane helix</keyword>
<dbReference type="KEGG" id="mpof:MPOR_04870"/>
<protein>
    <recommendedName>
        <fullName evidence="2">DUF2510 domain-containing protein</fullName>
    </recommendedName>
</protein>